<feature type="compositionally biased region" description="Polar residues" evidence="1">
    <location>
        <begin position="267"/>
        <end position="287"/>
    </location>
</feature>
<dbReference type="Proteomes" id="UP001360953">
    <property type="component" value="Unassembled WGS sequence"/>
</dbReference>
<organism evidence="2 3">
    <name type="scientific">Phyllosticta citribraziliensis</name>
    <dbReference type="NCBI Taxonomy" id="989973"/>
    <lineage>
        <taxon>Eukaryota</taxon>
        <taxon>Fungi</taxon>
        <taxon>Dikarya</taxon>
        <taxon>Ascomycota</taxon>
        <taxon>Pezizomycotina</taxon>
        <taxon>Dothideomycetes</taxon>
        <taxon>Dothideomycetes incertae sedis</taxon>
        <taxon>Botryosphaeriales</taxon>
        <taxon>Phyllostictaceae</taxon>
        <taxon>Phyllosticta</taxon>
    </lineage>
</organism>
<accession>A0ABR1L2W8</accession>
<dbReference type="RefSeq" id="XP_066650032.1">
    <property type="nucleotide sequence ID" value="XM_066803879.1"/>
</dbReference>
<feature type="compositionally biased region" description="Basic and acidic residues" evidence="1">
    <location>
        <begin position="239"/>
        <end position="248"/>
    </location>
</feature>
<feature type="region of interest" description="Disordered" evidence="1">
    <location>
        <begin position="139"/>
        <end position="167"/>
    </location>
</feature>
<evidence type="ECO:0000313" key="2">
    <source>
        <dbReference type="EMBL" id="KAK7529582.1"/>
    </source>
</evidence>
<feature type="compositionally biased region" description="Basic and acidic residues" evidence="1">
    <location>
        <begin position="206"/>
        <end position="216"/>
    </location>
</feature>
<keyword evidence="3" id="KW-1185">Reference proteome</keyword>
<name>A0ABR1L2W8_9PEZI</name>
<sequence length="327" mass="35526">MKVAPRIFPSFMEALVWLEAELPADYIAPQYKNKTRPQIFELVIRNALLIVKESALINWDGDTPFVPAMTITGFLQDVLLPDNEETTVSKMAAIRTAAYNQGLAEGRTAAHADLLYAKGFQRGFEKSYNDGMMVYRTAQSTSDREPTGVEIPQQLTGPDQTDSEGEKVNQPVIEINSTADDEVPQPKKFRLVDYSDSDSDAVLEADQPRGKPRDAGSDLAQSASVTSGPSLPGAQQTSEHGKHPREAIRSSSESHSSGPSRKRPRLPSTTAIRTPSARSSDPVSGSEYSDEKQSGDSGIGSGLDLLSTTDEAMPKNRGDPVEFQTSH</sequence>
<proteinExistence type="predicted"/>
<evidence type="ECO:0000313" key="3">
    <source>
        <dbReference type="Proteomes" id="UP001360953"/>
    </source>
</evidence>
<feature type="region of interest" description="Disordered" evidence="1">
    <location>
        <begin position="192"/>
        <end position="327"/>
    </location>
</feature>
<gene>
    <name evidence="2" type="ORF">J3D65DRAFT_689064</name>
</gene>
<feature type="compositionally biased region" description="Low complexity" evidence="1">
    <location>
        <begin position="250"/>
        <end position="259"/>
    </location>
</feature>
<reference evidence="2 3" key="1">
    <citation type="submission" date="2024-04" db="EMBL/GenBank/DDBJ databases">
        <title>Phyllosticta paracitricarpa is synonymous to the EU quarantine fungus P. citricarpa based on phylogenomic analyses.</title>
        <authorList>
            <consortium name="Lawrence Berkeley National Laboratory"/>
            <person name="Van ingen-buijs V.A."/>
            <person name="Van westerhoven A.C."/>
            <person name="Haridas S."/>
            <person name="Skiadas P."/>
            <person name="Martin F."/>
            <person name="Groenewald J.Z."/>
            <person name="Crous P.W."/>
            <person name="Seidl M.F."/>
        </authorList>
    </citation>
    <scope>NUCLEOTIDE SEQUENCE [LARGE SCALE GENOMIC DNA]</scope>
    <source>
        <strain evidence="2 3">CPC 17464</strain>
    </source>
</reference>
<protein>
    <submittedName>
        <fullName evidence="2">Uncharacterized protein</fullName>
    </submittedName>
</protein>
<comment type="caution">
    <text evidence="2">The sequence shown here is derived from an EMBL/GenBank/DDBJ whole genome shotgun (WGS) entry which is preliminary data.</text>
</comment>
<feature type="compositionally biased region" description="Polar residues" evidence="1">
    <location>
        <begin position="219"/>
        <end position="238"/>
    </location>
</feature>
<dbReference type="GeneID" id="92036785"/>
<dbReference type="EMBL" id="JBBPEH010000016">
    <property type="protein sequence ID" value="KAK7529582.1"/>
    <property type="molecule type" value="Genomic_DNA"/>
</dbReference>
<evidence type="ECO:0000256" key="1">
    <source>
        <dbReference type="SAM" id="MobiDB-lite"/>
    </source>
</evidence>